<comment type="subcellular location">
    <subcellularLocation>
        <location evidence="1 6">Cytoplasm</location>
    </subcellularLocation>
</comment>
<keyword evidence="6" id="KW-0234">DNA repair</keyword>
<dbReference type="HOGENOM" id="CLU_047631_1_1_10"/>
<evidence type="ECO:0000313" key="8">
    <source>
        <dbReference type="Proteomes" id="UP000019423"/>
    </source>
</evidence>
<dbReference type="HAMAP" id="MF_00801">
    <property type="entry name" value="Endonuclease_5"/>
    <property type="match status" value="1"/>
</dbReference>
<dbReference type="InterPro" id="IPR007581">
    <property type="entry name" value="Endonuclease-V"/>
</dbReference>
<feature type="binding site" evidence="6">
    <location>
        <position position="141"/>
    </location>
    <ligand>
        <name>Mg(2+)</name>
        <dbReference type="ChEBI" id="CHEBI:18420"/>
    </ligand>
</feature>
<evidence type="ECO:0000256" key="5">
    <source>
        <dbReference type="ARBA" id="ARBA00022801"/>
    </source>
</evidence>
<accession>W8ESR2</accession>
<dbReference type="GO" id="GO:0000287">
    <property type="term" value="F:magnesium ion binding"/>
    <property type="evidence" value="ECO:0007669"/>
    <property type="project" value="UniProtKB-UniRule"/>
</dbReference>
<sequence>MANVPDGPRFYNPAGPAVVHSVPLIPLPMAYYRPPGPAPDPVVVRDLTRLQDELRTRIRLEPLPQEPQLIAGCDSSFPTPETVLSVFVLLRFPSLELVEKVYHVSPVTLPYIPGLLAFREAPNLLMAYEKLRQQPDIIMVDGHGIAHPRRMGIAAHLGVELDVPTFGVAKQKLTGTFQEPALTKGSITPLTDKQGELLGEVIRSKDKVNPLFVSPGHRCDQATATRLTLACLRGYKLPEPTRLADHWAEEFKKEVR</sequence>
<evidence type="ECO:0000256" key="1">
    <source>
        <dbReference type="ARBA" id="ARBA00004496"/>
    </source>
</evidence>
<organism evidence="7 8">
    <name type="scientific">Hymenobacter swuensis DY53</name>
    <dbReference type="NCBI Taxonomy" id="1227739"/>
    <lineage>
        <taxon>Bacteria</taxon>
        <taxon>Pseudomonadati</taxon>
        <taxon>Bacteroidota</taxon>
        <taxon>Cytophagia</taxon>
        <taxon>Cytophagales</taxon>
        <taxon>Hymenobacteraceae</taxon>
        <taxon>Hymenobacter</taxon>
    </lineage>
</organism>
<proteinExistence type="inferred from homology"/>
<dbReference type="EC" id="3.1.21.7" evidence="6"/>
<keyword evidence="6" id="KW-0460">Magnesium</keyword>
<evidence type="ECO:0000256" key="2">
    <source>
        <dbReference type="ARBA" id="ARBA00022490"/>
    </source>
</evidence>
<dbReference type="KEGG" id="hsw:Hsw_0599"/>
<dbReference type="GO" id="GO:0006281">
    <property type="term" value="P:DNA repair"/>
    <property type="evidence" value="ECO:0007669"/>
    <property type="project" value="UniProtKB-UniRule"/>
</dbReference>
<keyword evidence="6" id="KW-0479">Metal-binding</keyword>
<dbReference type="GO" id="GO:0043737">
    <property type="term" value="F:deoxyribonuclease V activity"/>
    <property type="evidence" value="ECO:0007669"/>
    <property type="project" value="UniProtKB-UniRule"/>
</dbReference>
<dbReference type="STRING" id="1227739.Hsw_0599"/>
<evidence type="ECO:0000256" key="3">
    <source>
        <dbReference type="ARBA" id="ARBA00022722"/>
    </source>
</evidence>
<gene>
    <name evidence="6" type="primary">nfi</name>
    <name evidence="7" type="ORF">Hsw_0599</name>
</gene>
<dbReference type="Pfam" id="PF04493">
    <property type="entry name" value="Endonuclease_5"/>
    <property type="match status" value="1"/>
</dbReference>
<keyword evidence="2 6" id="KW-0963">Cytoplasm</keyword>
<keyword evidence="4 6" id="KW-0255">Endonuclease</keyword>
<dbReference type="PANTHER" id="PTHR28511:SF1">
    <property type="entry name" value="ENDONUCLEASE V"/>
    <property type="match status" value="1"/>
</dbReference>
<dbReference type="GO" id="GO:0016891">
    <property type="term" value="F:RNA endonuclease activity producing 5'-phosphomonoesters, hydrolytic mechanism"/>
    <property type="evidence" value="ECO:0007669"/>
    <property type="project" value="TreeGrafter"/>
</dbReference>
<dbReference type="PATRIC" id="fig|1227739.3.peg.857"/>
<keyword evidence="8" id="KW-1185">Reference proteome</keyword>
<comment type="function">
    <text evidence="6">DNA repair enzyme involved in the repair of deaminated bases. Selectively cleaves double-stranded DNA at the second phosphodiester bond 3' to a deoxyinosine leaving behind the intact lesion on the nicked DNA.</text>
</comment>
<keyword evidence="5 6" id="KW-0378">Hydrolase</keyword>
<dbReference type="GO" id="GO:0005737">
    <property type="term" value="C:cytoplasm"/>
    <property type="evidence" value="ECO:0007669"/>
    <property type="project" value="UniProtKB-SubCell"/>
</dbReference>
<dbReference type="GO" id="GO:0003727">
    <property type="term" value="F:single-stranded RNA binding"/>
    <property type="evidence" value="ECO:0007669"/>
    <property type="project" value="TreeGrafter"/>
</dbReference>
<dbReference type="PANTHER" id="PTHR28511">
    <property type="entry name" value="ENDONUCLEASE V"/>
    <property type="match status" value="1"/>
</dbReference>
<feature type="site" description="Interaction with target DNA" evidence="6">
    <location>
        <position position="111"/>
    </location>
</feature>
<keyword evidence="3 6" id="KW-0540">Nuclease</keyword>
<comment type="catalytic activity">
    <reaction evidence="6">
        <text>Endonucleolytic cleavage at apurinic or apyrimidinic sites to products with a 5'-phosphate.</text>
        <dbReference type="EC" id="3.1.21.7"/>
    </reaction>
</comment>
<dbReference type="Proteomes" id="UP000019423">
    <property type="component" value="Chromosome"/>
</dbReference>
<comment type="cofactor">
    <cofactor evidence="6">
        <name>Mg(2+)</name>
        <dbReference type="ChEBI" id="CHEBI:18420"/>
    </cofactor>
</comment>
<comment type="similarity">
    <text evidence="6">Belongs to the endonuclease V family.</text>
</comment>
<reference evidence="7 8" key="1">
    <citation type="submission" date="2014-01" db="EMBL/GenBank/DDBJ databases">
        <title>Complete genome sequence of ionizing-radiation resistance bacterium Hymenobacter swuensis DY53.</title>
        <authorList>
            <person name="Jung J.-H."/>
            <person name="Jeong S.-W."/>
            <person name="Joe M.-H."/>
            <person name="Cho y.-j."/>
            <person name="Kim M.-K."/>
            <person name="Lim S.-Y."/>
        </authorList>
    </citation>
    <scope>NUCLEOTIDE SEQUENCE [LARGE SCALE GENOMIC DNA]</scope>
    <source>
        <strain evidence="7 8">DY53</strain>
    </source>
</reference>
<name>W8ESR2_9BACT</name>
<dbReference type="CDD" id="cd06559">
    <property type="entry name" value="Endonuclease_V"/>
    <property type="match status" value="1"/>
</dbReference>
<dbReference type="eggNOG" id="COG1515">
    <property type="taxonomic scope" value="Bacteria"/>
</dbReference>
<evidence type="ECO:0000313" key="7">
    <source>
        <dbReference type="EMBL" id="AHJ96194.1"/>
    </source>
</evidence>
<dbReference type="EMBL" id="CP007145">
    <property type="protein sequence ID" value="AHJ96194.1"/>
    <property type="molecule type" value="Genomic_DNA"/>
</dbReference>
<dbReference type="NCBIfam" id="NF008629">
    <property type="entry name" value="PRK11617.1"/>
    <property type="match status" value="1"/>
</dbReference>
<dbReference type="AlphaFoldDB" id="W8ESR2"/>
<evidence type="ECO:0000256" key="6">
    <source>
        <dbReference type="HAMAP-Rule" id="MF_00801"/>
    </source>
</evidence>
<dbReference type="Gene3D" id="3.30.2170.10">
    <property type="entry name" value="archaeoglobus fulgidus dsm 4304 superfamily"/>
    <property type="match status" value="1"/>
</dbReference>
<keyword evidence="6" id="KW-0227">DNA damage</keyword>
<protein>
    <recommendedName>
        <fullName evidence="6">Endonuclease V</fullName>
        <ecNumber evidence="6">3.1.21.7</ecNumber>
    </recommendedName>
    <alternativeName>
        <fullName evidence="6">Deoxyinosine 3'endonuclease</fullName>
    </alternativeName>
    <alternativeName>
        <fullName evidence="6">Deoxyribonuclease V</fullName>
        <shortName evidence="6">DNase V</shortName>
    </alternativeName>
</protein>
<feature type="binding site" evidence="6">
    <location>
        <position position="74"/>
    </location>
    <ligand>
        <name>Mg(2+)</name>
        <dbReference type="ChEBI" id="CHEBI:18420"/>
    </ligand>
</feature>
<evidence type="ECO:0000256" key="4">
    <source>
        <dbReference type="ARBA" id="ARBA00022759"/>
    </source>
</evidence>